<evidence type="ECO:0000256" key="2">
    <source>
        <dbReference type="ARBA" id="ARBA00022806"/>
    </source>
</evidence>
<gene>
    <name evidence="5" type="ordered locus">Srot_2282</name>
</gene>
<dbReference type="InterPro" id="IPR011335">
    <property type="entry name" value="Restrct_endonuc-II-like"/>
</dbReference>
<dbReference type="OrthoDB" id="9791397at2"/>
<dbReference type="InterPro" id="IPR038726">
    <property type="entry name" value="PDDEXK_AddAB-type"/>
</dbReference>
<dbReference type="SUPFAM" id="SSF52980">
    <property type="entry name" value="Restriction endonuclease-like"/>
    <property type="match status" value="1"/>
</dbReference>
<dbReference type="eggNOG" id="COG2887">
    <property type="taxonomic scope" value="Bacteria"/>
</dbReference>
<keyword evidence="5" id="KW-0269">Exonuclease</keyword>
<evidence type="ECO:0000259" key="4">
    <source>
        <dbReference type="Pfam" id="PF12705"/>
    </source>
</evidence>
<keyword evidence="2" id="KW-0067">ATP-binding</keyword>
<name>D6ZAJ6_SEGRD</name>
<organism evidence="5 6">
    <name type="scientific">Segniliparus rotundus (strain ATCC BAA-972 / CDC 1076 / CIP 108378 / DSM 44985 / JCM 13578)</name>
    <dbReference type="NCBI Taxonomy" id="640132"/>
    <lineage>
        <taxon>Bacteria</taxon>
        <taxon>Bacillati</taxon>
        <taxon>Actinomycetota</taxon>
        <taxon>Actinomycetes</taxon>
        <taxon>Mycobacteriales</taxon>
        <taxon>Segniliparaceae</taxon>
        <taxon>Segniliparus</taxon>
    </lineage>
</organism>
<feature type="domain" description="PD-(D/E)XK endonuclease-like" evidence="4">
    <location>
        <begin position="16"/>
        <end position="260"/>
    </location>
</feature>
<keyword evidence="5" id="KW-0540">Nuclease</keyword>
<keyword evidence="2" id="KW-0547">Nucleotide-binding</keyword>
<dbReference type="Pfam" id="PF12705">
    <property type="entry name" value="PDDEXK_1"/>
    <property type="match status" value="1"/>
</dbReference>
<proteinExistence type="predicted"/>
<evidence type="ECO:0000313" key="6">
    <source>
        <dbReference type="Proteomes" id="UP000002247"/>
    </source>
</evidence>
<accession>D6ZAJ6</accession>
<dbReference type="GO" id="GO:0004527">
    <property type="term" value="F:exonuclease activity"/>
    <property type="evidence" value="ECO:0007669"/>
    <property type="project" value="UniProtKB-KW"/>
</dbReference>
<evidence type="ECO:0000313" key="5">
    <source>
        <dbReference type="EMBL" id="ADG98732.1"/>
    </source>
</evidence>
<dbReference type="KEGG" id="srt:Srot_2282"/>
<dbReference type="Proteomes" id="UP000002247">
    <property type="component" value="Chromosome"/>
</dbReference>
<dbReference type="HOGENOM" id="CLU_049030_0_0_11"/>
<dbReference type="AlphaFoldDB" id="D6ZAJ6"/>
<reference evidence="5 6" key="1">
    <citation type="journal article" date="2010" name="Stand. Genomic Sci.">
        <title>Complete genome sequence of Segniliparus rotundus type strain (CDC 1076).</title>
        <authorList>
            <person name="Sikorski J."/>
            <person name="Lapidus A."/>
            <person name="Copeland A."/>
            <person name="Misra M."/>
            <person name="Glavina Del Rio T."/>
            <person name="Nolan M."/>
            <person name="Lucas S."/>
            <person name="Chen F."/>
            <person name="Tice H."/>
            <person name="Cheng J.F."/>
            <person name="Jando M."/>
            <person name="Schneider S."/>
            <person name="Bruce D."/>
            <person name="Goodwin L."/>
            <person name="Pitluck S."/>
            <person name="Liolios K."/>
            <person name="Mikhailova N."/>
            <person name="Pati A."/>
            <person name="Ivanova N."/>
            <person name="Mavromatis K."/>
            <person name="Chen A."/>
            <person name="Palaniappan K."/>
            <person name="Chertkov O."/>
            <person name="Land M."/>
            <person name="Hauser L."/>
            <person name="Chang Y.J."/>
            <person name="Jeffries C.D."/>
            <person name="Brettin T."/>
            <person name="Detter J.C."/>
            <person name="Han C."/>
            <person name="Rohde M."/>
            <person name="Goker M."/>
            <person name="Bristow J."/>
            <person name="Eisen J.A."/>
            <person name="Markowitz V."/>
            <person name="Hugenholtz P."/>
            <person name="Kyrpides N.C."/>
            <person name="Klenk H.P."/>
        </authorList>
    </citation>
    <scope>NUCLEOTIDE SEQUENCE [LARGE SCALE GENOMIC DNA]</scope>
    <source>
        <strain evidence="6">ATCC BAA-972 / CDC 1076 / CIP 108378 / DSM 44985 / JCM 13578</strain>
    </source>
</reference>
<dbReference type="STRING" id="640132.Srot_2282"/>
<evidence type="ECO:0000256" key="1">
    <source>
        <dbReference type="ARBA" id="ARBA00022763"/>
    </source>
</evidence>
<dbReference type="RefSeq" id="WP_013139182.1">
    <property type="nucleotide sequence ID" value="NC_014168.1"/>
</dbReference>
<dbReference type="EMBL" id="CP001958">
    <property type="protein sequence ID" value="ADG98732.1"/>
    <property type="molecule type" value="Genomic_DNA"/>
</dbReference>
<keyword evidence="3" id="KW-0234">DNA repair</keyword>
<keyword evidence="2" id="KW-0347">Helicase</keyword>
<evidence type="ECO:0000256" key="3">
    <source>
        <dbReference type="ARBA" id="ARBA00023204"/>
    </source>
</evidence>
<dbReference type="Gene3D" id="3.90.320.10">
    <property type="match status" value="1"/>
</dbReference>
<protein>
    <submittedName>
        <fullName evidence="5">RecB family exonuclease</fullName>
    </submittedName>
</protein>
<dbReference type="GO" id="GO:0006281">
    <property type="term" value="P:DNA repair"/>
    <property type="evidence" value="ECO:0007669"/>
    <property type="project" value="UniProtKB-KW"/>
</dbReference>
<keyword evidence="6" id="KW-1185">Reference proteome</keyword>
<dbReference type="InterPro" id="IPR011604">
    <property type="entry name" value="PDDEXK-like_dom_sf"/>
</dbReference>
<keyword evidence="1" id="KW-0227">DNA damage</keyword>
<keyword evidence="5" id="KW-0378">Hydrolase</keyword>
<dbReference type="GO" id="GO:0004386">
    <property type="term" value="F:helicase activity"/>
    <property type="evidence" value="ECO:0007669"/>
    <property type="project" value="UniProtKB-KW"/>
</dbReference>
<sequence length="294" mass="32746">MTKSAVGSLSGRRLALSPSRASDFRQCPLLYRLRAIDRIPQPPTLAMVRGTLVHAALEELLALPAESRTLDAAAELIAPSWQRVSGEMPEDHRLDLDEHGLSQLFEQSKTLLAMYFALEDPARVTPSACELRVEVDLEPDVPLRGFVDRVDELADGELRVVDYKTGRAPGGPYEAKALFQMKFYALALWKLRGVVPQELRLMYLGSGDTLTYEPDPGELDRFSRTLVAIWRAIQTAGRTGDFRPNPGPLCKWCEHQSRCPAFGNTPPEYPGWPDEDSDTGLVSELLAESELLER</sequence>